<keyword evidence="5 8" id="KW-1133">Transmembrane helix</keyword>
<evidence type="ECO:0000256" key="8">
    <source>
        <dbReference type="SAM" id="Phobius"/>
    </source>
</evidence>
<dbReference type="PANTHER" id="PTHR48022:SF51">
    <property type="entry name" value="ALPHA-GLUCOSIDE TRANSPORTER, PUTATIVE (AFU_ORTHOLOGUE AFUA_6G11920)-RELATED"/>
    <property type="match status" value="1"/>
</dbReference>
<dbReference type="InterPro" id="IPR050360">
    <property type="entry name" value="MFS_Sugar_Transporters"/>
</dbReference>
<evidence type="ECO:0000256" key="3">
    <source>
        <dbReference type="ARBA" id="ARBA00022448"/>
    </source>
</evidence>
<keyword evidence="11" id="KW-1185">Reference proteome</keyword>
<dbReference type="PROSITE" id="PS50850">
    <property type="entry name" value="MFS"/>
    <property type="match status" value="1"/>
</dbReference>
<feature type="transmembrane region" description="Helical" evidence="8">
    <location>
        <begin position="136"/>
        <end position="154"/>
    </location>
</feature>
<dbReference type="SUPFAM" id="SSF103473">
    <property type="entry name" value="MFS general substrate transporter"/>
    <property type="match status" value="1"/>
</dbReference>
<evidence type="ECO:0000259" key="9">
    <source>
        <dbReference type="PROSITE" id="PS50850"/>
    </source>
</evidence>
<dbReference type="Gene3D" id="1.20.1250.20">
    <property type="entry name" value="MFS general substrate transporter like domains"/>
    <property type="match status" value="1"/>
</dbReference>
<dbReference type="PANTHER" id="PTHR48022">
    <property type="entry name" value="PLASTIDIC GLUCOSE TRANSPORTER 4"/>
    <property type="match status" value="1"/>
</dbReference>
<dbReference type="InterPro" id="IPR005828">
    <property type="entry name" value="MFS_sugar_transport-like"/>
</dbReference>
<feature type="transmembrane region" description="Helical" evidence="8">
    <location>
        <begin position="190"/>
        <end position="210"/>
    </location>
</feature>
<evidence type="ECO:0000256" key="2">
    <source>
        <dbReference type="ARBA" id="ARBA00010992"/>
    </source>
</evidence>
<evidence type="ECO:0000313" key="11">
    <source>
        <dbReference type="Proteomes" id="UP001642720"/>
    </source>
</evidence>
<feature type="transmembrane region" description="Helical" evidence="8">
    <location>
        <begin position="52"/>
        <end position="69"/>
    </location>
</feature>
<dbReference type="RefSeq" id="XP_073558771.1">
    <property type="nucleotide sequence ID" value="XM_073702302.1"/>
</dbReference>
<feature type="transmembrane region" description="Helical" evidence="8">
    <location>
        <begin position="478"/>
        <end position="497"/>
    </location>
</feature>
<keyword evidence="6 8" id="KW-0472">Membrane</keyword>
<organism evidence="10 11">
    <name type="scientific">Trichoderma ghanense</name>
    <dbReference type="NCBI Taxonomy" id="65468"/>
    <lineage>
        <taxon>Eukaryota</taxon>
        <taxon>Fungi</taxon>
        <taxon>Dikarya</taxon>
        <taxon>Ascomycota</taxon>
        <taxon>Pezizomycotina</taxon>
        <taxon>Sordariomycetes</taxon>
        <taxon>Hypocreomycetidae</taxon>
        <taxon>Hypocreales</taxon>
        <taxon>Hypocreaceae</taxon>
        <taxon>Trichoderma</taxon>
    </lineage>
</organism>
<feature type="transmembrane region" description="Helical" evidence="8">
    <location>
        <begin position="444"/>
        <end position="466"/>
    </location>
</feature>
<keyword evidence="3 7" id="KW-0813">Transport</keyword>
<dbReference type="NCBIfam" id="TIGR00879">
    <property type="entry name" value="SP"/>
    <property type="match status" value="1"/>
</dbReference>
<feature type="transmembrane region" description="Helical" evidence="8">
    <location>
        <begin position="315"/>
        <end position="340"/>
    </location>
</feature>
<comment type="similarity">
    <text evidence="2 7">Belongs to the major facilitator superfamily. Sugar transporter (TC 2.A.1.1) family.</text>
</comment>
<sequence>MGSSDDEKRAGIPLETHILALDDANPKDDTVRVDIRHEHELTVKEVFIKHPALVFWAFYWAMSGVGWGFDAQVNGGMLSVLSFRRDFGYWYDHEGQAGDYVIPADWLSAFNTISGVGQFFGGFACSWVADRWGRKMALLAGIALVTGGIFGEMFSTIRPAFLISKLILGFGLGFYLTLSPLAASECAPVAFRGIATAGVQFGIGSGQLLSNAVIKGFGGWSDRWAYRAPFAIQLFFCFFLIVLLPFCPETPWYLARAGKRDQALKSLRRLYGPNVDINAKLATLEATIAEEEASSSEQGSFIQCFKGTNLVRTMISMGVFVCQHFTGIIFVMGFSTYFFQLAGLPTEKSFDLGIGVTACGLGGNILSWVIMNSFGRRRIFVTCMCILTAILFLIGIMDVVPTGAAKWVQASLTVVYAFFYYVGLGAMAFAILGEASSTSLRAPTIALATATQAVMGIIFNFAIPYMVNPDEANLRGKVGFIFGGLALLATTWSWFYVPELKGRTFDEIDRMFQAKVPPRKMGSYQLSSY</sequence>
<evidence type="ECO:0000256" key="7">
    <source>
        <dbReference type="RuleBase" id="RU003346"/>
    </source>
</evidence>
<feature type="domain" description="Major facilitator superfamily (MFS) profile" evidence="9">
    <location>
        <begin position="56"/>
        <end position="501"/>
    </location>
</feature>
<dbReference type="EMBL" id="PPTA01000006">
    <property type="protein sequence ID" value="TFB02570.1"/>
    <property type="molecule type" value="Genomic_DNA"/>
</dbReference>
<protein>
    <submittedName>
        <fullName evidence="10">General alpha-glucoside permease</fullName>
    </submittedName>
</protein>
<reference evidence="10 11" key="1">
    <citation type="submission" date="2018-01" db="EMBL/GenBank/DDBJ databases">
        <title>Genome characterization of the sugarcane-associated fungus Trichoderma ghanense CCMA-1212 and their application in lignocelulose bioconversion.</title>
        <authorList>
            <person name="Steindorff A.S."/>
            <person name="Mendes T.D."/>
            <person name="Vilela E.S.D."/>
            <person name="Rodrigues D.S."/>
            <person name="Formighieri E.F."/>
            <person name="Melo I.S."/>
            <person name="Favaro L.C.L."/>
        </authorList>
    </citation>
    <scope>NUCLEOTIDE SEQUENCE [LARGE SCALE GENOMIC DNA]</scope>
    <source>
        <strain evidence="10 11">CCMA-1212</strain>
    </source>
</reference>
<keyword evidence="4 8" id="KW-0812">Transmembrane</keyword>
<evidence type="ECO:0000256" key="4">
    <source>
        <dbReference type="ARBA" id="ARBA00022692"/>
    </source>
</evidence>
<dbReference type="InterPro" id="IPR036259">
    <property type="entry name" value="MFS_trans_sf"/>
</dbReference>
<feature type="transmembrane region" description="Helical" evidence="8">
    <location>
        <begin position="378"/>
        <end position="397"/>
    </location>
</feature>
<dbReference type="InterPro" id="IPR003663">
    <property type="entry name" value="Sugar/inositol_transpt"/>
</dbReference>
<evidence type="ECO:0000256" key="1">
    <source>
        <dbReference type="ARBA" id="ARBA00004141"/>
    </source>
</evidence>
<accession>A0ABY2H2W1</accession>
<dbReference type="Proteomes" id="UP001642720">
    <property type="component" value="Unassembled WGS sequence"/>
</dbReference>
<dbReference type="Pfam" id="PF00083">
    <property type="entry name" value="Sugar_tr"/>
    <property type="match status" value="1"/>
</dbReference>
<feature type="transmembrane region" description="Helical" evidence="8">
    <location>
        <begin position="352"/>
        <end position="371"/>
    </location>
</feature>
<gene>
    <name evidence="10" type="ORF">CCMA1212_005021</name>
</gene>
<feature type="transmembrane region" description="Helical" evidence="8">
    <location>
        <begin position="160"/>
        <end position="178"/>
    </location>
</feature>
<dbReference type="GeneID" id="300576752"/>
<proteinExistence type="inferred from homology"/>
<evidence type="ECO:0000256" key="5">
    <source>
        <dbReference type="ARBA" id="ARBA00022989"/>
    </source>
</evidence>
<feature type="transmembrane region" description="Helical" evidence="8">
    <location>
        <begin position="409"/>
        <end position="432"/>
    </location>
</feature>
<evidence type="ECO:0000256" key="6">
    <source>
        <dbReference type="ARBA" id="ARBA00023136"/>
    </source>
</evidence>
<evidence type="ECO:0000313" key="10">
    <source>
        <dbReference type="EMBL" id="TFB02570.1"/>
    </source>
</evidence>
<feature type="transmembrane region" description="Helical" evidence="8">
    <location>
        <begin position="109"/>
        <end position="129"/>
    </location>
</feature>
<dbReference type="InterPro" id="IPR020846">
    <property type="entry name" value="MFS_dom"/>
</dbReference>
<comment type="subcellular location">
    <subcellularLocation>
        <location evidence="1">Membrane</location>
        <topology evidence="1">Multi-pass membrane protein</topology>
    </subcellularLocation>
</comment>
<name>A0ABY2H2W1_9HYPO</name>
<feature type="transmembrane region" description="Helical" evidence="8">
    <location>
        <begin position="230"/>
        <end position="255"/>
    </location>
</feature>
<comment type="caution">
    <text evidence="10">The sequence shown here is derived from an EMBL/GenBank/DDBJ whole genome shotgun (WGS) entry which is preliminary data.</text>
</comment>